<gene>
    <name evidence="1" type="ORF">CFAM422_013061</name>
</gene>
<dbReference type="AlphaFoldDB" id="A0A9P5C5Y2"/>
<name>A0A9P5C5Y2_9HYPO</name>
<comment type="caution">
    <text evidence="1">The sequence shown here is derived from an EMBL/GenBank/DDBJ whole genome shotgun (WGS) entry which is preliminary data.</text>
</comment>
<evidence type="ECO:0000313" key="1">
    <source>
        <dbReference type="EMBL" id="KAF3055466.1"/>
    </source>
</evidence>
<evidence type="ECO:0000313" key="2">
    <source>
        <dbReference type="Proteomes" id="UP000801864"/>
    </source>
</evidence>
<protein>
    <submittedName>
        <fullName evidence="1">Uncharacterized protein</fullName>
    </submittedName>
</protein>
<reference evidence="1 2" key="1">
    <citation type="submission" date="2018-06" db="EMBL/GenBank/DDBJ databases">
        <title>Genome analysis of cellulolytic fungus Trichoderma lentiforme CFAM-422.</title>
        <authorList>
            <person name="Steindorff A.S."/>
            <person name="Formighieri E.F."/>
            <person name="Midorikawa G.E.O."/>
            <person name="Tamietti M.S."/>
            <person name="Ramos E.Z."/>
            <person name="Silva A.S."/>
            <person name="Bon E.P.S."/>
            <person name="Mendes T.D."/>
            <person name="Damaso M.C.T."/>
            <person name="Favaro L.C.L."/>
        </authorList>
    </citation>
    <scope>NUCLEOTIDE SEQUENCE [LARGE SCALE GENOMIC DNA]</scope>
    <source>
        <strain evidence="1 2">CFAM-422</strain>
    </source>
</reference>
<dbReference type="Proteomes" id="UP000801864">
    <property type="component" value="Unassembled WGS sequence"/>
</dbReference>
<dbReference type="EMBL" id="QLNT01000036">
    <property type="protein sequence ID" value="KAF3055466.1"/>
    <property type="molecule type" value="Genomic_DNA"/>
</dbReference>
<proteinExistence type="predicted"/>
<keyword evidence="2" id="KW-1185">Reference proteome</keyword>
<organism evidence="1 2">
    <name type="scientific">Trichoderma lentiforme</name>
    <dbReference type="NCBI Taxonomy" id="1567552"/>
    <lineage>
        <taxon>Eukaryota</taxon>
        <taxon>Fungi</taxon>
        <taxon>Dikarya</taxon>
        <taxon>Ascomycota</taxon>
        <taxon>Pezizomycotina</taxon>
        <taxon>Sordariomycetes</taxon>
        <taxon>Hypocreomycetidae</taxon>
        <taxon>Hypocreales</taxon>
        <taxon>Hypocreaceae</taxon>
        <taxon>Trichoderma</taxon>
    </lineage>
</organism>
<sequence length="127" mass="13612">MGEFELGAASLSWHCTVSGSEVNLAASKSYGHGPDCCISFLTQPYSPKSSTDRHSGSGRQMNRVGLFVGHHDALSTGDRLQQQGLWLKQMGCSSANELFLKSYDGGSLLVDQICILDEGGLGWDSVK</sequence>
<accession>A0A9P5C5Y2</accession>